<feature type="domain" description="Glycosyl-hydrolase 97 C-terminal oligomerisation" evidence="8">
    <location>
        <begin position="556"/>
        <end position="647"/>
    </location>
</feature>
<comment type="cofactor">
    <cofactor evidence="1">
        <name>Ca(2+)</name>
        <dbReference type="ChEBI" id="CHEBI:29108"/>
    </cofactor>
</comment>
<dbReference type="RefSeq" id="WP_245128244.1">
    <property type="nucleotide sequence ID" value="NZ_JALJEJ010000001.1"/>
</dbReference>
<keyword evidence="10" id="KW-1185">Reference proteome</keyword>
<dbReference type="PANTHER" id="PTHR35803">
    <property type="entry name" value="GLUCAN 1,4-ALPHA-GLUCOSIDASE SUSB-RELATED"/>
    <property type="match status" value="1"/>
</dbReference>
<evidence type="ECO:0000256" key="1">
    <source>
        <dbReference type="ARBA" id="ARBA00001913"/>
    </source>
</evidence>
<evidence type="ECO:0000259" key="8">
    <source>
        <dbReference type="Pfam" id="PF14509"/>
    </source>
</evidence>
<dbReference type="SUPFAM" id="SSF51445">
    <property type="entry name" value="(Trans)glycosidases"/>
    <property type="match status" value="1"/>
</dbReference>
<evidence type="ECO:0000313" key="9">
    <source>
        <dbReference type="EMBL" id="MCJ8208414.1"/>
    </source>
</evidence>
<dbReference type="InterPro" id="IPR017853">
    <property type="entry name" value="GH"/>
</dbReference>
<dbReference type="Gene3D" id="2.70.98.10">
    <property type="match status" value="1"/>
</dbReference>
<feature type="domain" description="Glycosyl-hydrolase 97 N-terminal" evidence="7">
    <location>
        <begin position="34"/>
        <end position="294"/>
    </location>
</feature>
<evidence type="ECO:0000313" key="10">
    <source>
        <dbReference type="Proteomes" id="UP001139450"/>
    </source>
</evidence>
<dbReference type="EMBL" id="JALJEJ010000001">
    <property type="protein sequence ID" value="MCJ8208414.1"/>
    <property type="molecule type" value="Genomic_DNA"/>
</dbReference>
<feature type="domain" description="Glycosyl-hydrolase 97 catalytic" evidence="6">
    <location>
        <begin position="316"/>
        <end position="464"/>
    </location>
</feature>
<dbReference type="InterPro" id="IPR052720">
    <property type="entry name" value="Glycosyl_hydrolase_97"/>
</dbReference>
<dbReference type="InterPro" id="IPR029486">
    <property type="entry name" value="GH97_N"/>
</dbReference>
<dbReference type="Pfam" id="PF14508">
    <property type="entry name" value="GH97_N"/>
    <property type="match status" value="1"/>
</dbReference>
<dbReference type="InterPro" id="IPR014718">
    <property type="entry name" value="GH-type_carb-bd"/>
</dbReference>
<dbReference type="Pfam" id="PF14509">
    <property type="entry name" value="GH97_C"/>
    <property type="match status" value="1"/>
</dbReference>
<name>A0A9X1X4G8_9SPHI</name>
<protein>
    <submittedName>
        <fullName evidence="9">Glycoside hydrolase family 97 protein</fullName>
    </submittedName>
</protein>
<comment type="subunit">
    <text evidence="2">Monomer.</text>
</comment>
<evidence type="ECO:0000256" key="3">
    <source>
        <dbReference type="ARBA" id="ARBA00022801"/>
    </source>
</evidence>
<evidence type="ECO:0000259" key="6">
    <source>
        <dbReference type="Pfam" id="PF10566"/>
    </source>
</evidence>
<evidence type="ECO:0000256" key="2">
    <source>
        <dbReference type="ARBA" id="ARBA00011245"/>
    </source>
</evidence>
<dbReference type="Gene3D" id="3.20.20.70">
    <property type="entry name" value="Aldolase class I"/>
    <property type="match status" value="1"/>
</dbReference>
<sequence>MHPLIKRIQLLTFCAISSLGYTPAYSQTKQTYSVTSPNGNIKLVLENHYQAGNDSAASARFAVYYKTQGKFKPLMSGSKLGLSTADEQFSNMKLKTGGAIRGVTTRYEMLTGKRKACSNAANESTFAFLNAVGKQINVIFRVYNDGIAFRYQLPKWSAQPVNVKDEYTTYNIPAKTGRWMQAYDPSYEDFYPYNTTGKGTKGQQWAYPALFKANELPVWYLISEAANSEVNCAARLTNNNDLNSYKVTYPEPRKDFQQQGDVAPLPWTSQWHTIIIGSLATIVQSTLITDVSEPGKIKNTDWIKPGAVSWIYWANNHGSKDYKKVVEYVDLAKNMGWPYVLIDWEWDAMTNGGNLEDAVKYAKSKGIKPLMWYNSGTTGWADATPYDRIREREKRVKEFDWLNKIGVYGVKVDFFAGDQQDMMKLYLDILKDAADHHLMVDFHGATIPRGWSRTYPNLMTVEAVYGAEWYNNKDVMTNKAAAHNTTLPFTRNVVGSMDYTPVTFSNSQHPHITSYGHELALSVVFESGLQHFADRPEAYYALPEAPLNFLKTVPVAWDETKLLNGYPGDHVVIARRKGSKWYIGGLNGQDTAKTLEFNLDFITQKTARISIIQDGENDKSFKAETKSLSKGQKVQVSCLPRGGFVCVVE</sequence>
<proteinExistence type="predicted"/>
<dbReference type="PANTHER" id="PTHR35803:SF2">
    <property type="entry name" value="RETAINING ALPHA-GALACTOSIDASE"/>
    <property type="match status" value="1"/>
</dbReference>
<keyword evidence="5" id="KW-0326">Glycosidase</keyword>
<comment type="caution">
    <text evidence="9">The sequence shown here is derived from an EMBL/GenBank/DDBJ whole genome shotgun (WGS) entry which is preliminary data.</text>
</comment>
<dbReference type="InterPro" id="IPR013785">
    <property type="entry name" value="Aldolase_TIM"/>
</dbReference>
<keyword evidence="4" id="KW-0106">Calcium</keyword>
<dbReference type="InterPro" id="IPR013780">
    <property type="entry name" value="Glyco_hydro_b"/>
</dbReference>
<evidence type="ECO:0000256" key="4">
    <source>
        <dbReference type="ARBA" id="ARBA00022837"/>
    </source>
</evidence>
<gene>
    <name evidence="9" type="ORF">MUY27_01750</name>
</gene>
<reference evidence="9" key="1">
    <citation type="submission" date="2022-04" db="EMBL/GenBank/DDBJ databases">
        <title>Mucilaginibacter sp. RS28 isolated from freshwater.</title>
        <authorList>
            <person name="Ko S.-R."/>
        </authorList>
    </citation>
    <scope>NUCLEOTIDE SEQUENCE</scope>
    <source>
        <strain evidence="9">RS28</strain>
    </source>
</reference>
<dbReference type="InterPro" id="IPR019563">
    <property type="entry name" value="GH97_catalytic"/>
</dbReference>
<dbReference type="Gene3D" id="2.60.40.1180">
    <property type="entry name" value="Golgi alpha-mannosidase II"/>
    <property type="match status" value="1"/>
</dbReference>
<dbReference type="AlphaFoldDB" id="A0A9X1X4G8"/>
<organism evidence="9 10">
    <name type="scientific">Mucilaginibacter straminoryzae</name>
    <dbReference type="NCBI Taxonomy" id="2932774"/>
    <lineage>
        <taxon>Bacteria</taxon>
        <taxon>Pseudomonadati</taxon>
        <taxon>Bacteroidota</taxon>
        <taxon>Sphingobacteriia</taxon>
        <taxon>Sphingobacteriales</taxon>
        <taxon>Sphingobacteriaceae</taxon>
        <taxon>Mucilaginibacter</taxon>
    </lineage>
</organism>
<evidence type="ECO:0000256" key="5">
    <source>
        <dbReference type="ARBA" id="ARBA00023295"/>
    </source>
</evidence>
<dbReference type="InterPro" id="IPR029483">
    <property type="entry name" value="GH97_C"/>
</dbReference>
<evidence type="ECO:0000259" key="7">
    <source>
        <dbReference type="Pfam" id="PF14508"/>
    </source>
</evidence>
<dbReference type="GO" id="GO:0030246">
    <property type="term" value="F:carbohydrate binding"/>
    <property type="evidence" value="ECO:0007669"/>
    <property type="project" value="InterPro"/>
</dbReference>
<dbReference type="Proteomes" id="UP001139450">
    <property type="component" value="Unassembled WGS sequence"/>
</dbReference>
<dbReference type="GO" id="GO:0016798">
    <property type="term" value="F:hydrolase activity, acting on glycosyl bonds"/>
    <property type="evidence" value="ECO:0007669"/>
    <property type="project" value="UniProtKB-KW"/>
</dbReference>
<accession>A0A9X1X4G8</accession>
<keyword evidence="3 9" id="KW-0378">Hydrolase</keyword>
<dbReference type="Pfam" id="PF10566">
    <property type="entry name" value="Glyco_hydro_97"/>
    <property type="match status" value="1"/>
</dbReference>